<keyword evidence="9 10" id="KW-0807">Transducer</keyword>
<dbReference type="InterPro" id="IPR000276">
    <property type="entry name" value="GPCR_Rhodpsn"/>
</dbReference>
<dbReference type="PANTHER" id="PTHR24232">
    <property type="entry name" value="G-PROTEIN COUPLED RECEPTOR"/>
    <property type="match status" value="1"/>
</dbReference>
<accession>A0AAV3A4G6</accession>
<dbReference type="EMBL" id="DYDO01000004">
    <property type="protein sequence ID" value="DBA25921.1"/>
    <property type="molecule type" value="Genomic_DNA"/>
</dbReference>
<dbReference type="GO" id="GO:0004930">
    <property type="term" value="F:G protein-coupled receptor activity"/>
    <property type="evidence" value="ECO:0007669"/>
    <property type="project" value="UniProtKB-KW"/>
</dbReference>
<evidence type="ECO:0000256" key="6">
    <source>
        <dbReference type="ARBA" id="ARBA00023136"/>
    </source>
</evidence>
<proteinExistence type="inferred from homology"/>
<comment type="similarity">
    <text evidence="10">Belongs to the G-protein coupled receptor 1 family.</text>
</comment>
<gene>
    <name evidence="13" type="ORF">GDO54_010248</name>
</gene>
<dbReference type="Gene3D" id="1.20.1070.10">
    <property type="entry name" value="Rhodopsin 7-helix transmembrane proteins"/>
    <property type="match status" value="1"/>
</dbReference>
<protein>
    <recommendedName>
        <fullName evidence="12">G-protein coupled receptors family 1 profile domain-containing protein</fullName>
    </recommendedName>
</protein>
<keyword evidence="8" id="KW-0325">Glycoprotein</keyword>
<keyword evidence="6 11" id="KW-0472">Membrane</keyword>
<evidence type="ECO:0000256" key="7">
    <source>
        <dbReference type="ARBA" id="ARBA00023170"/>
    </source>
</evidence>
<name>A0AAV3A4G6_PYXAD</name>
<evidence type="ECO:0000256" key="5">
    <source>
        <dbReference type="ARBA" id="ARBA00023040"/>
    </source>
</evidence>
<evidence type="ECO:0000313" key="14">
    <source>
        <dbReference type="Proteomes" id="UP001181693"/>
    </source>
</evidence>
<dbReference type="AlphaFoldDB" id="A0AAV3A4G6"/>
<evidence type="ECO:0000313" key="13">
    <source>
        <dbReference type="EMBL" id="DBA25921.1"/>
    </source>
</evidence>
<feature type="transmembrane region" description="Helical" evidence="11">
    <location>
        <begin position="124"/>
        <end position="142"/>
    </location>
</feature>
<dbReference type="PROSITE" id="PS50262">
    <property type="entry name" value="G_PROTEIN_RECEP_F1_2"/>
    <property type="match status" value="1"/>
</dbReference>
<dbReference type="Pfam" id="PF00001">
    <property type="entry name" value="7tm_1"/>
    <property type="match status" value="1"/>
</dbReference>
<feature type="transmembrane region" description="Helical" evidence="11">
    <location>
        <begin position="47"/>
        <end position="67"/>
    </location>
</feature>
<dbReference type="GO" id="GO:0005886">
    <property type="term" value="C:plasma membrane"/>
    <property type="evidence" value="ECO:0007669"/>
    <property type="project" value="UniProtKB-SubCell"/>
</dbReference>
<sequence length="305" mass="35424">MKKRNEVVEDFLLILLILVLVFGLVFNSLATWVFCFRMKKWTETRVYMMNLLLSDCCLLFILPFRIYSTHLSWIFGAPFCNVLVSIYFMNKYMGIAIITLISVDRYVAIKFPLRARSFRSPKNAAMACVIVWLLFIATRLYLDLATDSSFRDQTLCFRKVTSKPLKRTLYFSLLGFCVPTLILIFCSIQIILTLKRKEKMSVQEEKDIQKTIRIVITNMAIFLLCFLPVGTGNIVRFIMEYMNLDCSVLKIVTDFVHVAQGVGDLNCCLDSVTYYFVAKEFWENVSLFPKSKKQLMQDQTQESSI</sequence>
<evidence type="ECO:0000256" key="10">
    <source>
        <dbReference type="RuleBase" id="RU000688"/>
    </source>
</evidence>
<evidence type="ECO:0000256" key="3">
    <source>
        <dbReference type="ARBA" id="ARBA00022692"/>
    </source>
</evidence>
<keyword evidence="4 11" id="KW-1133">Transmembrane helix</keyword>
<keyword evidence="7 10" id="KW-0675">Receptor</keyword>
<dbReference type="GO" id="GO:0035025">
    <property type="term" value="P:positive regulation of Rho protein signal transduction"/>
    <property type="evidence" value="ECO:0007669"/>
    <property type="project" value="TreeGrafter"/>
</dbReference>
<dbReference type="Proteomes" id="UP001181693">
    <property type="component" value="Unassembled WGS sequence"/>
</dbReference>
<dbReference type="FunFam" id="1.20.1070.10:FF:000142">
    <property type="entry name" value="G protein-coupled receptor 55"/>
    <property type="match status" value="1"/>
</dbReference>
<reference evidence="13" key="1">
    <citation type="thesis" date="2020" institute="ProQuest LLC" country="789 East Eisenhower Parkway, Ann Arbor, MI, USA">
        <title>Comparative Genomics and Chromosome Evolution.</title>
        <authorList>
            <person name="Mudd A.B."/>
        </authorList>
    </citation>
    <scope>NUCLEOTIDE SEQUENCE</scope>
    <source>
        <strain evidence="13">1538</strain>
        <tissue evidence="13">Blood</tissue>
    </source>
</reference>
<feature type="domain" description="G-protein coupled receptors family 1 profile" evidence="12">
    <location>
        <begin position="26"/>
        <end position="274"/>
    </location>
</feature>
<feature type="transmembrane region" description="Helical" evidence="11">
    <location>
        <begin position="215"/>
        <end position="239"/>
    </location>
</feature>
<dbReference type="PROSITE" id="PS00237">
    <property type="entry name" value="G_PROTEIN_RECEP_F1_1"/>
    <property type="match status" value="1"/>
</dbReference>
<feature type="transmembrane region" description="Helical" evidence="11">
    <location>
        <begin position="169"/>
        <end position="194"/>
    </location>
</feature>
<feature type="transmembrane region" description="Helical" evidence="11">
    <location>
        <begin position="12"/>
        <end position="35"/>
    </location>
</feature>
<dbReference type="InterPro" id="IPR017452">
    <property type="entry name" value="GPCR_Rhodpsn_7TM"/>
</dbReference>
<evidence type="ECO:0000256" key="1">
    <source>
        <dbReference type="ARBA" id="ARBA00004651"/>
    </source>
</evidence>
<evidence type="ECO:0000256" key="2">
    <source>
        <dbReference type="ARBA" id="ARBA00022475"/>
    </source>
</evidence>
<evidence type="ECO:0000259" key="12">
    <source>
        <dbReference type="PROSITE" id="PS50262"/>
    </source>
</evidence>
<comment type="caution">
    <text evidence="13">The sequence shown here is derived from an EMBL/GenBank/DDBJ whole genome shotgun (WGS) entry which is preliminary data.</text>
</comment>
<evidence type="ECO:0000256" key="4">
    <source>
        <dbReference type="ARBA" id="ARBA00022989"/>
    </source>
</evidence>
<evidence type="ECO:0000256" key="8">
    <source>
        <dbReference type="ARBA" id="ARBA00023180"/>
    </source>
</evidence>
<dbReference type="PANTHER" id="PTHR24232:SF111">
    <property type="entry name" value="G-PROTEIN COUPLED RECEPTOR 35"/>
    <property type="match status" value="1"/>
</dbReference>
<evidence type="ECO:0000256" key="9">
    <source>
        <dbReference type="ARBA" id="ARBA00023224"/>
    </source>
</evidence>
<evidence type="ECO:0000256" key="11">
    <source>
        <dbReference type="SAM" id="Phobius"/>
    </source>
</evidence>
<dbReference type="SUPFAM" id="SSF81321">
    <property type="entry name" value="Family A G protein-coupled receptor-like"/>
    <property type="match status" value="1"/>
</dbReference>
<keyword evidence="3 10" id="KW-0812">Transmembrane</keyword>
<keyword evidence="2" id="KW-1003">Cell membrane</keyword>
<dbReference type="GO" id="GO:0007200">
    <property type="term" value="P:phospholipase C-activating G protein-coupled receptor signaling pathway"/>
    <property type="evidence" value="ECO:0007669"/>
    <property type="project" value="TreeGrafter"/>
</dbReference>
<comment type="subcellular location">
    <subcellularLocation>
        <location evidence="1">Cell membrane</location>
        <topology evidence="1">Multi-pass membrane protein</topology>
    </subcellularLocation>
</comment>
<dbReference type="PRINTS" id="PR00237">
    <property type="entry name" value="GPCRRHODOPSN"/>
</dbReference>
<organism evidence="13 14">
    <name type="scientific">Pyxicephalus adspersus</name>
    <name type="common">African bullfrog</name>
    <dbReference type="NCBI Taxonomy" id="30357"/>
    <lineage>
        <taxon>Eukaryota</taxon>
        <taxon>Metazoa</taxon>
        <taxon>Chordata</taxon>
        <taxon>Craniata</taxon>
        <taxon>Vertebrata</taxon>
        <taxon>Euteleostomi</taxon>
        <taxon>Amphibia</taxon>
        <taxon>Batrachia</taxon>
        <taxon>Anura</taxon>
        <taxon>Neobatrachia</taxon>
        <taxon>Ranoidea</taxon>
        <taxon>Pyxicephalidae</taxon>
        <taxon>Pyxicephalinae</taxon>
        <taxon>Pyxicephalus</taxon>
    </lineage>
</organism>
<keyword evidence="14" id="KW-1185">Reference proteome</keyword>
<keyword evidence="5 10" id="KW-0297">G-protein coupled receptor</keyword>
<feature type="transmembrane region" description="Helical" evidence="11">
    <location>
        <begin position="73"/>
        <end position="103"/>
    </location>
</feature>